<reference evidence="2" key="1">
    <citation type="submission" date="2020-11" db="EMBL/GenBank/DDBJ databases">
        <authorList>
            <consortium name="DOE Joint Genome Institute"/>
            <person name="Ahrendt S."/>
            <person name="Riley R."/>
            <person name="Andreopoulos W."/>
            <person name="LaButti K."/>
            <person name="Pangilinan J."/>
            <person name="Ruiz-duenas F.J."/>
            <person name="Barrasa J.M."/>
            <person name="Sanchez-Garcia M."/>
            <person name="Camarero S."/>
            <person name="Miyauchi S."/>
            <person name="Serrano A."/>
            <person name="Linde D."/>
            <person name="Babiker R."/>
            <person name="Drula E."/>
            <person name="Ayuso-Fernandez I."/>
            <person name="Pacheco R."/>
            <person name="Padilla G."/>
            <person name="Ferreira P."/>
            <person name="Barriuso J."/>
            <person name="Kellner H."/>
            <person name="Castanera R."/>
            <person name="Alfaro M."/>
            <person name="Ramirez L."/>
            <person name="Pisabarro A.G."/>
            <person name="Kuo A."/>
            <person name="Tritt A."/>
            <person name="Lipzen A."/>
            <person name="He G."/>
            <person name="Yan M."/>
            <person name="Ng V."/>
            <person name="Cullen D."/>
            <person name="Martin F."/>
            <person name="Rosso M.-N."/>
            <person name="Henrissat B."/>
            <person name="Hibbett D."/>
            <person name="Martinez A.T."/>
            <person name="Grigoriev I.V."/>
        </authorList>
    </citation>
    <scope>NUCLEOTIDE SEQUENCE</scope>
    <source>
        <strain evidence="2">AH 44721</strain>
    </source>
</reference>
<dbReference type="AlphaFoldDB" id="A0A9P5NYT7"/>
<accession>A0A9P5NYT7</accession>
<feature type="region of interest" description="Disordered" evidence="1">
    <location>
        <begin position="377"/>
        <end position="427"/>
    </location>
</feature>
<gene>
    <name evidence="2" type="ORF">CPB84DRAFT_1820578</name>
</gene>
<dbReference type="EMBL" id="JADNYJ010000002">
    <property type="protein sequence ID" value="KAF8913126.1"/>
    <property type="molecule type" value="Genomic_DNA"/>
</dbReference>
<proteinExistence type="predicted"/>
<name>A0A9P5NYT7_GYMJU</name>
<feature type="region of interest" description="Disordered" evidence="1">
    <location>
        <begin position="311"/>
        <end position="339"/>
    </location>
</feature>
<dbReference type="Proteomes" id="UP000724874">
    <property type="component" value="Unassembled WGS sequence"/>
</dbReference>
<organism evidence="2 3">
    <name type="scientific">Gymnopilus junonius</name>
    <name type="common">Spectacular rustgill mushroom</name>
    <name type="synonym">Gymnopilus spectabilis subsp. junonius</name>
    <dbReference type="NCBI Taxonomy" id="109634"/>
    <lineage>
        <taxon>Eukaryota</taxon>
        <taxon>Fungi</taxon>
        <taxon>Dikarya</taxon>
        <taxon>Basidiomycota</taxon>
        <taxon>Agaricomycotina</taxon>
        <taxon>Agaricomycetes</taxon>
        <taxon>Agaricomycetidae</taxon>
        <taxon>Agaricales</taxon>
        <taxon>Agaricineae</taxon>
        <taxon>Hymenogastraceae</taxon>
        <taxon>Gymnopilus</taxon>
    </lineage>
</organism>
<evidence type="ECO:0000313" key="3">
    <source>
        <dbReference type="Proteomes" id="UP000724874"/>
    </source>
</evidence>
<evidence type="ECO:0000256" key="1">
    <source>
        <dbReference type="SAM" id="MobiDB-lite"/>
    </source>
</evidence>
<feature type="compositionally biased region" description="Basic and acidic residues" evidence="1">
    <location>
        <begin position="414"/>
        <end position="427"/>
    </location>
</feature>
<protein>
    <submittedName>
        <fullName evidence="2">Uncharacterized protein</fullName>
    </submittedName>
</protein>
<evidence type="ECO:0000313" key="2">
    <source>
        <dbReference type="EMBL" id="KAF8913126.1"/>
    </source>
</evidence>
<sequence>MVVAAVVDAATDVVVTVQAVPLVVAEEEEVVVVVVATKPKETWEYAAESGVFELVNEAENNRGWVDLQISFSKSKWRKRVQRRLRGDGCLQVELETAKVQRRSIDNGSIPRSLEESLMVTPESCSSADRCPHLSRRSGWPRESEEAGLRTLGFKQVPCKSRIRPVARLEGAAPVQAEAVVRRRELAAMHAVVGDNTLREVWAESRFDLGTRPKLAPGAVVRAEVGTGCGFGFGSAQEVEAGVVEAWTVAKCSTPVEWTAVDGSLGLRRRGVSKCLRVKEKRKHTCEHEPDILQIQTALAFSVPLFGRSEHPVVSPHPAASPRSTPLWRGNGGSQQSSKCRDDFDRWCLGADGDWWAVGRWNEDGVGRGRKTERVVEARLHRKARVPPSGPPDRPSSAGHNPQSKRGLTAPVFTEENHCVSKKENVSK</sequence>
<keyword evidence="3" id="KW-1185">Reference proteome</keyword>
<comment type="caution">
    <text evidence="2">The sequence shown here is derived from an EMBL/GenBank/DDBJ whole genome shotgun (WGS) entry which is preliminary data.</text>
</comment>